<evidence type="ECO:0000313" key="2">
    <source>
        <dbReference type="Proteomes" id="UP000051660"/>
    </source>
</evidence>
<sequence>MPLDGFLPWKDERLVERMAQDDLRFLYLAGGWLEEDVLITALEGPRGATTYASCQICRPRGAKPNGSRRSTV</sequence>
<proteinExistence type="predicted"/>
<reference evidence="1 2" key="1">
    <citation type="submission" date="2014-03" db="EMBL/GenBank/DDBJ databases">
        <title>Bradyrhizobium valentinum sp. nov., isolated from effective nodules of Lupinus mariae-josephae, a lupine endemic of basic-lime soils in Eastern Spain.</title>
        <authorList>
            <person name="Duran D."/>
            <person name="Rey L."/>
            <person name="Navarro A."/>
            <person name="Busquets A."/>
            <person name="Imperial J."/>
            <person name="Ruiz-Argueso T."/>
        </authorList>
    </citation>
    <scope>NUCLEOTIDE SEQUENCE [LARGE SCALE GENOMIC DNA]</scope>
    <source>
        <strain evidence="1 2">CCBAU 23086</strain>
    </source>
</reference>
<name>A0A0R3N031_9BRAD</name>
<accession>A0A0R3N031</accession>
<comment type="caution">
    <text evidence="1">The sequence shown here is derived from an EMBL/GenBank/DDBJ whole genome shotgun (WGS) entry which is preliminary data.</text>
</comment>
<dbReference type="Proteomes" id="UP000051660">
    <property type="component" value="Unassembled WGS sequence"/>
</dbReference>
<dbReference type="EMBL" id="LLYB01000057">
    <property type="protein sequence ID" value="KRR25228.1"/>
    <property type="molecule type" value="Genomic_DNA"/>
</dbReference>
<gene>
    <name evidence="1" type="ORF">CQ14_09415</name>
</gene>
<protein>
    <submittedName>
        <fullName evidence="1">Uncharacterized protein</fullName>
    </submittedName>
</protein>
<evidence type="ECO:0000313" key="1">
    <source>
        <dbReference type="EMBL" id="KRR25228.1"/>
    </source>
</evidence>
<dbReference type="AlphaFoldDB" id="A0A0R3N031"/>
<organism evidence="1 2">
    <name type="scientific">Bradyrhizobium lablabi</name>
    <dbReference type="NCBI Taxonomy" id="722472"/>
    <lineage>
        <taxon>Bacteria</taxon>
        <taxon>Pseudomonadati</taxon>
        <taxon>Pseudomonadota</taxon>
        <taxon>Alphaproteobacteria</taxon>
        <taxon>Hyphomicrobiales</taxon>
        <taxon>Nitrobacteraceae</taxon>
        <taxon>Bradyrhizobium</taxon>
    </lineage>
</organism>